<dbReference type="PANTHER" id="PTHR33361">
    <property type="entry name" value="GLR0591 PROTEIN"/>
    <property type="match status" value="1"/>
</dbReference>
<dbReference type="EMBL" id="DPVV01000374">
    <property type="protein sequence ID" value="HCL02966.1"/>
    <property type="molecule type" value="Genomic_DNA"/>
</dbReference>
<dbReference type="PROSITE" id="PS51257">
    <property type="entry name" value="PROKAR_LIPOPROTEIN"/>
    <property type="match status" value="1"/>
</dbReference>
<dbReference type="AlphaFoldDB" id="A0A3D2X7K6"/>
<evidence type="ECO:0000313" key="1">
    <source>
        <dbReference type="EMBL" id="HCL02966.1"/>
    </source>
</evidence>
<dbReference type="Pfam" id="PF05960">
    <property type="entry name" value="DUF885"/>
    <property type="match status" value="1"/>
</dbReference>
<name>A0A3D2X7K6_9FIRM</name>
<sequence length="587" mass="67427">MKKLNRLFALFLSLILVISLVGCKEKTQEDIQKSYHTFLDKLFKDQVTSDSLSLHYTLANPENYGIKNIKPTLGTFSIDQMKKDIIDAENNRNKLQEFNYDWLTKEDQITYEILNDVFSKNLAIGTYPYLVEQLGPTTGLQAQLPILFAEYAFYSKDDITTYIKLLNCVDDYFTSLEEFEKEKSQKGYFMTDDIADDIIAQCQDFIKSPEDNFLITSFKERMEIIPDLTDKEKSDFEEKNKAAILTSVIPAYHSLIDTLISLKGSSKNENGLCGFEGGKEYYELKVQSSTGSSKTIPEMKRSLKALLNRCLSTITTLSIKDPTLYDQYINITFPETEPNATMEYLAAQITKDFPVLDSVNYTVKYVPDSLENHLSPAMYLVPPIDFYTENCIYINDNPNFDMTKLFPTIAHEGYPGHLYQNVYFRKLNKHPIRSVINVTGYDEGWATYVECYSYGIAGLSQNLSDFLKANMIAVHCLYSLTDIGIHYEEWTKEETIDFWSNYVSSPEDAEGIYNSILGEPGIYLPYCVGYIEIMELKSLAKSTLQENFRLKDFHTFLLDFGPAPYDIIEKYLKNWLTEKTGSNSEKK</sequence>
<evidence type="ECO:0000313" key="2">
    <source>
        <dbReference type="Proteomes" id="UP000262969"/>
    </source>
</evidence>
<protein>
    <submittedName>
        <fullName evidence="1">DUF885 domain-containing protein</fullName>
    </submittedName>
</protein>
<reference evidence="1 2" key="1">
    <citation type="journal article" date="2018" name="Nat. Biotechnol.">
        <title>A standardized bacterial taxonomy based on genome phylogeny substantially revises the tree of life.</title>
        <authorList>
            <person name="Parks D.H."/>
            <person name="Chuvochina M."/>
            <person name="Waite D.W."/>
            <person name="Rinke C."/>
            <person name="Skarshewski A."/>
            <person name="Chaumeil P.A."/>
            <person name="Hugenholtz P."/>
        </authorList>
    </citation>
    <scope>NUCLEOTIDE SEQUENCE [LARGE SCALE GENOMIC DNA]</scope>
    <source>
        <strain evidence="1">UBA11728</strain>
    </source>
</reference>
<comment type="caution">
    <text evidence="1">The sequence shown here is derived from an EMBL/GenBank/DDBJ whole genome shotgun (WGS) entry which is preliminary data.</text>
</comment>
<dbReference type="InterPro" id="IPR010281">
    <property type="entry name" value="DUF885"/>
</dbReference>
<dbReference type="PANTHER" id="PTHR33361:SF2">
    <property type="entry name" value="DUF885 DOMAIN-CONTAINING PROTEIN"/>
    <property type="match status" value="1"/>
</dbReference>
<organism evidence="1 2">
    <name type="scientific">Lachnoclostridium phytofermentans</name>
    <dbReference type="NCBI Taxonomy" id="66219"/>
    <lineage>
        <taxon>Bacteria</taxon>
        <taxon>Bacillati</taxon>
        <taxon>Bacillota</taxon>
        <taxon>Clostridia</taxon>
        <taxon>Lachnospirales</taxon>
        <taxon>Lachnospiraceae</taxon>
    </lineage>
</organism>
<gene>
    <name evidence="1" type="ORF">DHW61_11255</name>
</gene>
<accession>A0A3D2X7K6</accession>
<dbReference type="Proteomes" id="UP000262969">
    <property type="component" value="Unassembled WGS sequence"/>
</dbReference>
<proteinExistence type="predicted"/>